<name>A0ABP9QMU2_9PSEU</name>
<dbReference type="EMBL" id="BAABJP010000030">
    <property type="protein sequence ID" value="GAA5164407.1"/>
    <property type="molecule type" value="Genomic_DNA"/>
</dbReference>
<keyword evidence="2" id="KW-1185">Reference proteome</keyword>
<evidence type="ECO:0000313" key="2">
    <source>
        <dbReference type="Proteomes" id="UP001428817"/>
    </source>
</evidence>
<reference evidence="2" key="1">
    <citation type="journal article" date="2019" name="Int. J. Syst. Evol. Microbiol.">
        <title>The Global Catalogue of Microorganisms (GCM) 10K type strain sequencing project: providing services to taxonomists for standard genome sequencing and annotation.</title>
        <authorList>
            <consortium name="The Broad Institute Genomics Platform"/>
            <consortium name="The Broad Institute Genome Sequencing Center for Infectious Disease"/>
            <person name="Wu L."/>
            <person name="Ma J."/>
        </authorList>
    </citation>
    <scope>NUCLEOTIDE SEQUENCE [LARGE SCALE GENOMIC DNA]</scope>
    <source>
        <strain evidence="2">JCM 18303</strain>
    </source>
</reference>
<sequence length="76" mass="8661">MTDDELVVNFALARLDHPGLDLEEVAELLVRRMTRDEMLGYAARNLTDRDELRGAAFQSAVECVLRIVLKLRESDD</sequence>
<accession>A0ABP9QMU2</accession>
<gene>
    <name evidence="1" type="ORF">GCM10023321_52810</name>
</gene>
<dbReference type="Proteomes" id="UP001428817">
    <property type="component" value="Unassembled WGS sequence"/>
</dbReference>
<comment type="caution">
    <text evidence="1">The sequence shown here is derived from an EMBL/GenBank/DDBJ whole genome shotgun (WGS) entry which is preliminary data.</text>
</comment>
<organism evidence="1 2">
    <name type="scientific">Pseudonocardia eucalypti</name>
    <dbReference type="NCBI Taxonomy" id="648755"/>
    <lineage>
        <taxon>Bacteria</taxon>
        <taxon>Bacillati</taxon>
        <taxon>Actinomycetota</taxon>
        <taxon>Actinomycetes</taxon>
        <taxon>Pseudonocardiales</taxon>
        <taxon>Pseudonocardiaceae</taxon>
        <taxon>Pseudonocardia</taxon>
    </lineage>
</organism>
<protein>
    <submittedName>
        <fullName evidence="1">Uncharacterized protein</fullName>
    </submittedName>
</protein>
<dbReference type="RefSeq" id="WP_185062377.1">
    <property type="nucleotide sequence ID" value="NZ_BAABJP010000030.1"/>
</dbReference>
<proteinExistence type="predicted"/>
<evidence type="ECO:0000313" key="1">
    <source>
        <dbReference type="EMBL" id="GAA5164407.1"/>
    </source>
</evidence>